<dbReference type="AlphaFoldDB" id="A0A6N3JV63"/>
<feature type="compositionally biased region" description="Basic and acidic residues" evidence="1">
    <location>
        <begin position="92"/>
        <end position="107"/>
    </location>
</feature>
<feature type="region of interest" description="Disordered" evidence="1">
    <location>
        <begin position="1"/>
        <end position="167"/>
    </location>
</feature>
<evidence type="ECO:0000313" key="2">
    <source>
        <dbReference type="EMBL" id="AXH88789.1"/>
    </source>
</evidence>
<name>A0A6N3JV63_9ACTN</name>
<reference evidence="2 3" key="2">
    <citation type="submission" date="2018-08" db="EMBL/GenBank/DDBJ databases">
        <title>Streptomyces kandeliansis sp. nov., an endophytic bacterium isolated from mangrove plant.</title>
        <authorList>
            <person name="Wang R."/>
        </authorList>
    </citation>
    <scope>NUCLEOTIDE SEQUENCE [LARGE SCALE GENOMIC DNA]</scope>
    <source>
        <strain evidence="3">H14(2018)</strain>
    </source>
</reference>
<feature type="compositionally biased region" description="Low complexity" evidence="1">
    <location>
        <begin position="121"/>
        <end position="140"/>
    </location>
</feature>
<sequence length="167" mass="16841">MVLIEGADRMTQDKNKPADQPYVDTTPAWATGPTDVPAAGSDPDSRLRELKGQMARAESTGDSSAVDRLRKEITKVRQEHPATAKTPQQRAAEARREAAQGDPDARTRAPQGRTASPAGRTPTGGSSGAAPSTTGGSSATGSGGSSGSGATGKSGTGAGDKPVGKDK</sequence>
<gene>
    <name evidence="2" type="ORF">DVH21_01960</name>
</gene>
<evidence type="ECO:0000313" key="3">
    <source>
        <dbReference type="Proteomes" id="UP000253958"/>
    </source>
</evidence>
<dbReference type="Proteomes" id="UP000253958">
    <property type="component" value="Chromosome"/>
</dbReference>
<evidence type="ECO:0000256" key="1">
    <source>
        <dbReference type="SAM" id="MobiDB-lite"/>
    </source>
</evidence>
<feature type="compositionally biased region" description="Gly residues" evidence="1">
    <location>
        <begin position="141"/>
        <end position="158"/>
    </location>
</feature>
<protein>
    <submittedName>
        <fullName evidence="2">Uncharacterized protein</fullName>
    </submittedName>
</protein>
<feature type="compositionally biased region" description="Basic and acidic residues" evidence="1">
    <location>
        <begin position="1"/>
        <end position="17"/>
    </location>
</feature>
<feature type="compositionally biased region" description="Basic and acidic residues" evidence="1">
    <location>
        <begin position="65"/>
        <end position="82"/>
    </location>
</feature>
<dbReference type="EMBL" id="CP031263">
    <property type="protein sequence ID" value="AXH88789.1"/>
    <property type="molecule type" value="Genomic_DNA"/>
</dbReference>
<reference evidence="2 3" key="1">
    <citation type="submission" date="2018-07" db="EMBL/GenBank/DDBJ databases">
        <authorList>
            <person name="Ye Y."/>
        </authorList>
    </citation>
    <scope>NUCLEOTIDE SEQUENCE [LARGE SCALE GENOMIC DNA]</scope>
    <source>
        <strain evidence="3">H14(2018)</strain>
    </source>
</reference>
<organism evidence="2 3">
    <name type="scientific">Micromonospora aurantiaca</name>
    <name type="common">nom. illeg.</name>
    <dbReference type="NCBI Taxonomy" id="47850"/>
    <lineage>
        <taxon>Bacteria</taxon>
        <taxon>Bacillati</taxon>
        <taxon>Actinomycetota</taxon>
        <taxon>Actinomycetes</taxon>
        <taxon>Micromonosporales</taxon>
        <taxon>Micromonosporaceae</taxon>
        <taxon>Micromonospora</taxon>
    </lineage>
</organism>
<accession>A0A6N3JV63</accession>
<proteinExistence type="predicted"/>